<proteinExistence type="predicted"/>
<accession>A0A0E9RY06</accession>
<evidence type="ECO:0000313" key="1">
    <source>
        <dbReference type="EMBL" id="JAH33128.1"/>
    </source>
</evidence>
<protein>
    <submittedName>
        <fullName evidence="1">Uncharacterized protein</fullName>
    </submittedName>
</protein>
<reference evidence="1" key="2">
    <citation type="journal article" date="2015" name="Fish Shellfish Immunol.">
        <title>Early steps in the European eel (Anguilla anguilla)-Vibrio vulnificus interaction in the gills: Role of the RtxA13 toxin.</title>
        <authorList>
            <person name="Callol A."/>
            <person name="Pajuelo D."/>
            <person name="Ebbesson L."/>
            <person name="Teles M."/>
            <person name="MacKenzie S."/>
            <person name="Amaro C."/>
        </authorList>
    </citation>
    <scope>NUCLEOTIDE SEQUENCE</scope>
</reference>
<dbReference type="AlphaFoldDB" id="A0A0E9RY06"/>
<name>A0A0E9RY06_ANGAN</name>
<reference evidence="1" key="1">
    <citation type="submission" date="2014-11" db="EMBL/GenBank/DDBJ databases">
        <authorList>
            <person name="Amaro Gonzalez C."/>
        </authorList>
    </citation>
    <scope>NUCLEOTIDE SEQUENCE</scope>
</reference>
<organism evidence="1">
    <name type="scientific">Anguilla anguilla</name>
    <name type="common">European freshwater eel</name>
    <name type="synonym">Muraena anguilla</name>
    <dbReference type="NCBI Taxonomy" id="7936"/>
    <lineage>
        <taxon>Eukaryota</taxon>
        <taxon>Metazoa</taxon>
        <taxon>Chordata</taxon>
        <taxon>Craniata</taxon>
        <taxon>Vertebrata</taxon>
        <taxon>Euteleostomi</taxon>
        <taxon>Actinopterygii</taxon>
        <taxon>Neopterygii</taxon>
        <taxon>Teleostei</taxon>
        <taxon>Anguilliformes</taxon>
        <taxon>Anguillidae</taxon>
        <taxon>Anguilla</taxon>
    </lineage>
</organism>
<sequence length="19" mass="2230">MDVHKLTHAFELTYLSVQP</sequence>
<dbReference type="EMBL" id="GBXM01075449">
    <property type="protein sequence ID" value="JAH33128.1"/>
    <property type="molecule type" value="Transcribed_RNA"/>
</dbReference>